<dbReference type="Gene3D" id="3.40.50.300">
    <property type="entry name" value="P-loop containing nucleotide triphosphate hydrolases"/>
    <property type="match status" value="1"/>
</dbReference>
<dbReference type="GeneID" id="36320799"/>
<dbReference type="InterPro" id="IPR003593">
    <property type="entry name" value="AAA+_ATPase"/>
</dbReference>
<dbReference type="EMBL" id="JPQZ01000005">
    <property type="protein sequence ID" value="KKO76222.1"/>
    <property type="molecule type" value="Genomic_DNA"/>
</dbReference>
<keyword evidence="2" id="KW-0812">Transmembrane</keyword>
<feature type="domain" description="AAA+ ATPase" evidence="3">
    <location>
        <begin position="122"/>
        <end position="275"/>
    </location>
</feature>
<keyword evidence="4" id="KW-0647">Proteasome</keyword>
<dbReference type="GO" id="GO:0005524">
    <property type="term" value="F:ATP binding"/>
    <property type="evidence" value="ECO:0007669"/>
    <property type="project" value="UniProtKB-KW"/>
</dbReference>
<sequence length="353" mass="41186">MHFEESYPLNNKSLQKYSNKEIRCVFVKEKNYFDRMREVVYFFLACLSLLFIGGLYSVIKSFTTQKENQIDLFLPVTADVFKNEEYFGKDQLFEETISDMTKIIKLTETKSEKELKTYVKASSRNYLLSGPAGTGKTQFVKCLIYKLDRHLAEIYQNLSKNYVRAFFITPSSLEDKYIGETEKKIKELFNIARDGKDCMATILFLDEIDGYFGTRTHNEHQHYTKSKTEFLNFMSGINENLMSNVFIFGATNLIKNIDSAFIRRMGSQIEFSLPDQVELTWMIEKITNSWPKVKGSNSDLLIKECAIILSRHKCTQAYVTELLARIRLKFCDTLADNPSIDLIREFYDIVRRL</sequence>
<dbReference type="PROSITE" id="PS00674">
    <property type="entry name" value="AAA"/>
    <property type="match status" value="1"/>
</dbReference>
<keyword evidence="5" id="KW-1185">Reference proteome</keyword>
<keyword evidence="1" id="KW-0067">ATP-binding</keyword>
<dbReference type="SMART" id="SM00382">
    <property type="entry name" value="AAA"/>
    <property type="match status" value="1"/>
</dbReference>
<gene>
    <name evidence="4" type="ORF">AAJ76_500034539</name>
</gene>
<dbReference type="GO" id="GO:0016887">
    <property type="term" value="F:ATP hydrolysis activity"/>
    <property type="evidence" value="ECO:0007669"/>
    <property type="project" value="InterPro"/>
</dbReference>
<proteinExistence type="inferred from homology"/>
<dbReference type="Proteomes" id="UP000034350">
    <property type="component" value="Unassembled WGS sequence"/>
</dbReference>
<dbReference type="InterPro" id="IPR050304">
    <property type="entry name" value="MT-severing_AAA_ATPase"/>
</dbReference>
<reference evidence="4 5" key="1">
    <citation type="journal article" date="2015" name="Environ. Microbiol.">
        <title>Genome analyses suggest the presence of polyploidy and recent human-driven expansions in eight global populations of the honeybee pathogen Nosema ceranae.</title>
        <authorList>
            <person name="Pelin A."/>
            <person name="Selman M."/>
            <person name="Aris-Brosou S."/>
            <person name="Farinelli L."/>
            <person name="Corradi N."/>
        </authorList>
    </citation>
    <scope>NUCLEOTIDE SEQUENCE [LARGE SCALE GENOMIC DNA]</scope>
    <source>
        <strain evidence="4 5">PA08 1199</strain>
    </source>
</reference>
<dbReference type="InterPro" id="IPR003960">
    <property type="entry name" value="ATPase_AAA_CS"/>
</dbReference>
<keyword evidence="1" id="KW-0547">Nucleotide-binding</keyword>
<evidence type="ECO:0000259" key="3">
    <source>
        <dbReference type="SMART" id="SM00382"/>
    </source>
</evidence>
<dbReference type="OrthoDB" id="39734at2759"/>
<evidence type="ECO:0000256" key="2">
    <source>
        <dbReference type="SAM" id="Phobius"/>
    </source>
</evidence>
<protein>
    <submittedName>
        <fullName evidence="4">Aaa atpase proteasome regulatory subunit yta6</fullName>
    </submittedName>
</protein>
<dbReference type="PANTHER" id="PTHR23074:SF83">
    <property type="entry name" value="VACUOLAR PROTEIN SORTING-ASSOCIATED PROTEIN 4A"/>
    <property type="match status" value="1"/>
</dbReference>
<feature type="transmembrane region" description="Helical" evidence="2">
    <location>
        <begin position="39"/>
        <end position="59"/>
    </location>
</feature>
<dbReference type="RefSeq" id="XP_024331964.1">
    <property type="nucleotide sequence ID" value="XM_024475852.1"/>
</dbReference>
<comment type="caution">
    <text evidence="4">The sequence shown here is derived from an EMBL/GenBank/DDBJ whole genome shotgun (WGS) entry which is preliminary data.</text>
</comment>
<evidence type="ECO:0000256" key="1">
    <source>
        <dbReference type="RuleBase" id="RU003651"/>
    </source>
</evidence>
<keyword evidence="2" id="KW-1133">Transmembrane helix</keyword>
<dbReference type="PANTHER" id="PTHR23074">
    <property type="entry name" value="AAA DOMAIN-CONTAINING"/>
    <property type="match status" value="1"/>
</dbReference>
<dbReference type="VEuPathDB" id="MicrosporidiaDB:NCER_100267"/>
<evidence type="ECO:0000313" key="5">
    <source>
        <dbReference type="Proteomes" id="UP000034350"/>
    </source>
</evidence>
<keyword evidence="2" id="KW-0472">Membrane</keyword>
<organism evidence="4 5">
    <name type="scientific">Vairimorpha ceranae</name>
    <dbReference type="NCBI Taxonomy" id="40302"/>
    <lineage>
        <taxon>Eukaryota</taxon>
        <taxon>Fungi</taxon>
        <taxon>Fungi incertae sedis</taxon>
        <taxon>Microsporidia</taxon>
        <taxon>Nosematidae</taxon>
        <taxon>Vairimorpha</taxon>
    </lineage>
</organism>
<dbReference type="InterPro" id="IPR027417">
    <property type="entry name" value="P-loop_NTPase"/>
</dbReference>
<dbReference type="SUPFAM" id="SSF52540">
    <property type="entry name" value="P-loop containing nucleoside triphosphate hydrolases"/>
    <property type="match status" value="1"/>
</dbReference>
<name>A0A0F9YUU8_9MICR</name>
<dbReference type="InterPro" id="IPR003959">
    <property type="entry name" value="ATPase_AAA_core"/>
</dbReference>
<evidence type="ECO:0000313" key="4">
    <source>
        <dbReference type="EMBL" id="KKO76222.1"/>
    </source>
</evidence>
<accession>A0A0F9YUU8</accession>
<dbReference type="VEuPathDB" id="MicrosporidiaDB:G9O61_00g003520"/>
<comment type="similarity">
    <text evidence="1">Belongs to the AAA ATPase family.</text>
</comment>
<dbReference type="VEuPathDB" id="MicrosporidiaDB:AAJ76_500034539"/>
<dbReference type="GO" id="GO:0000502">
    <property type="term" value="C:proteasome complex"/>
    <property type="evidence" value="ECO:0007669"/>
    <property type="project" value="UniProtKB-KW"/>
</dbReference>
<dbReference type="Pfam" id="PF00004">
    <property type="entry name" value="AAA"/>
    <property type="match status" value="1"/>
</dbReference>
<dbReference type="AlphaFoldDB" id="A0A0F9YUU8"/>